<evidence type="ECO:0000313" key="4">
    <source>
        <dbReference type="Proteomes" id="UP000652761"/>
    </source>
</evidence>
<evidence type="ECO:0000256" key="1">
    <source>
        <dbReference type="SAM" id="MobiDB-lite"/>
    </source>
</evidence>
<accession>A0A843UY21</accession>
<name>A0A843UY21_COLES</name>
<feature type="region of interest" description="Disordered" evidence="1">
    <location>
        <begin position="1"/>
        <end position="24"/>
    </location>
</feature>
<reference evidence="3" key="1">
    <citation type="submission" date="2017-07" db="EMBL/GenBank/DDBJ databases">
        <title>Taro Niue Genome Assembly and Annotation.</title>
        <authorList>
            <person name="Atibalentja N."/>
            <person name="Keating K."/>
            <person name="Fields C.J."/>
        </authorList>
    </citation>
    <scope>NUCLEOTIDE SEQUENCE</scope>
    <source>
        <strain evidence="3">Niue_2</strain>
        <tissue evidence="3">Leaf</tissue>
    </source>
</reference>
<dbReference type="AlphaFoldDB" id="A0A843UY21"/>
<feature type="transmembrane region" description="Helical" evidence="2">
    <location>
        <begin position="40"/>
        <end position="59"/>
    </location>
</feature>
<sequence>MLQTGNATTPSLHFAASHTDSTTRMLRPCPLCCSKRGSGVLVAAAAMVSLLGLPFLSCFEPSIIAAS</sequence>
<organism evidence="3 4">
    <name type="scientific">Colocasia esculenta</name>
    <name type="common">Wild taro</name>
    <name type="synonym">Arum esculentum</name>
    <dbReference type="NCBI Taxonomy" id="4460"/>
    <lineage>
        <taxon>Eukaryota</taxon>
        <taxon>Viridiplantae</taxon>
        <taxon>Streptophyta</taxon>
        <taxon>Embryophyta</taxon>
        <taxon>Tracheophyta</taxon>
        <taxon>Spermatophyta</taxon>
        <taxon>Magnoliopsida</taxon>
        <taxon>Liliopsida</taxon>
        <taxon>Araceae</taxon>
        <taxon>Aroideae</taxon>
        <taxon>Colocasieae</taxon>
        <taxon>Colocasia</taxon>
    </lineage>
</organism>
<keyword evidence="4" id="KW-1185">Reference proteome</keyword>
<dbReference type="EMBL" id="NMUH01000836">
    <property type="protein sequence ID" value="MQL85563.1"/>
    <property type="molecule type" value="Genomic_DNA"/>
</dbReference>
<feature type="compositionally biased region" description="Polar residues" evidence="1">
    <location>
        <begin position="1"/>
        <end position="11"/>
    </location>
</feature>
<protein>
    <submittedName>
        <fullName evidence="3">Uncharacterized protein</fullName>
    </submittedName>
</protein>
<dbReference type="Proteomes" id="UP000652761">
    <property type="component" value="Unassembled WGS sequence"/>
</dbReference>
<keyword evidence="2" id="KW-0812">Transmembrane</keyword>
<evidence type="ECO:0000313" key="3">
    <source>
        <dbReference type="EMBL" id="MQL85563.1"/>
    </source>
</evidence>
<comment type="caution">
    <text evidence="3">The sequence shown here is derived from an EMBL/GenBank/DDBJ whole genome shotgun (WGS) entry which is preliminary data.</text>
</comment>
<gene>
    <name evidence="3" type="ORF">Taro_018074</name>
</gene>
<proteinExistence type="predicted"/>
<evidence type="ECO:0000256" key="2">
    <source>
        <dbReference type="SAM" id="Phobius"/>
    </source>
</evidence>
<keyword evidence="2" id="KW-0472">Membrane</keyword>
<keyword evidence="2" id="KW-1133">Transmembrane helix</keyword>